<sequence>MNLFDTHGANATFGALAFGVLATVLVVAGFKYRWLRSKKTLVIVFVSTLLVTVNSAGLLGEIAGAAREIMNAGGEKVVTDATGTKVAPNPPRHKVEPVSAGGALLGLCGWAWYGMKLYATKGRVRELPEIIMGAGSAVCYGTSLGFMGAVVGATVVTGNNIGLNIFGG</sequence>
<feature type="transmembrane region" description="Helical" evidence="1">
    <location>
        <begin position="42"/>
        <end position="60"/>
    </location>
</feature>
<keyword evidence="1" id="KW-1133">Transmembrane helix</keyword>
<accession>A0A7H8NKV0</accession>
<feature type="transmembrane region" description="Helical" evidence="1">
    <location>
        <begin position="98"/>
        <end position="118"/>
    </location>
</feature>
<feature type="transmembrane region" description="Helical" evidence="1">
    <location>
        <begin position="130"/>
        <end position="156"/>
    </location>
</feature>
<dbReference type="Proteomes" id="UP000509303">
    <property type="component" value="Plasmid unnamed"/>
</dbReference>
<evidence type="ECO:0000256" key="1">
    <source>
        <dbReference type="SAM" id="Phobius"/>
    </source>
</evidence>
<dbReference type="AlphaFoldDB" id="A0A7H8NKV0"/>
<reference evidence="2 3" key="1">
    <citation type="submission" date="2020-06" db="EMBL/GenBank/DDBJ databases">
        <title>Genome mining for natural products.</title>
        <authorList>
            <person name="Zhang B."/>
            <person name="Shi J."/>
            <person name="Ge H."/>
        </authorList>
    </citation>
    <scope>NUCLEOTIDE SEQUENCE [LARGE SCALE GENOMIC DNA]</scope>
    <source>
        <strain evidence="2 3">NA00687</strain>
        <plasmid evidence="2 3">unnamed</plasmid>
    </source>
</reference>
<name>A0A7H8NKV0_9ACTN</name>
<keyword evidence="1" id="KW-0472">Membrane</keyword>
<keyword evidence="1" id="KW-0812">Transmembrane</keyword>
<proteinExistence type="predicted"/>
<geneLocation type="plasmid" evidence="2 3">
    <name>unnamed</name>
</geneLocation>
<organism evidence="2 3">
    <name type="scientific">Streptomyces buecherae</name>
    <dbReference type="NCBI Taxonomy" id="2763006"/>
    <lineage>
        <taxon>Bacteria</taxon>
        <taxon>Bacillati</taxon>
        <taxon>Actinomycetota</taxon>
        <taxon>Actinomycetes</taxon>
        <taxon>Kitasatosporales</taxon>
        <taxon>Streptomycetaceae</taxon>
        <taxon>Streptomyces</taxon>
    </lineage>
</organism>
<gene>
    <name evidence="2" type="ORF">HUT08_36550</name>
</gene>
<evidence type="ECO:0000313" key="2">
    <source>
        <dbReference type="EMBL" id="QKW55043.1"/>
    </source>
</evidence>
<protein>
    <submittedName>
        <fullName evidence="2">Uncharacterized protein</fullName>
    </submittedName>
</protein>
<feature type="transmembrane region" description="Helical" evidence="1">
    <location>
        <begin position="12"/>
        <end position="30"/>
    </location>
</feature>
<keyword evidence="3" id="KW-1185">Reference proteome</keyword>
<evidence type="ECO:0000313" key="3">
    <source>
        <dbReference type="Proteomes" id="UP000509303"/>
    </source>
</evidence>
<keyword evidence="2" id="KW-0614">Plasmid</keyword>
<dbReference type="EMBL" id="CP054930">
    <property type="protein sequence ID" value="QKW55043.1"/>
    <property type="molecule type" value="Genomic_DNA"/>
</dbReference>
<dbReference type="RefSeq" id="WP_176166673.1">
    <property type="nucleotide sequence ID" value="NZ_CP054930.1"/>
</dbReference>